<protein>
    <recommendedName>
        <fullName evidence="1">AB hydrolase-1 domain-containing protein</fullName>
    </recommendedName>
</protein>
<dbReference type="AlphaFoldDB" id="A0AAV9MU86"/>
<keyword evidence="3" id="KW-1185">Reference proteome</keyword>
<dbReference type="EMBL" id="JAVRRD010000048">
    <property type="protein sequence ID" value="KAK5044528.1"/>
    <property type="molecule type" value="Genomic_DNA"/>
</dbReference>
<dbReference type="Proteomes" id="UP001358417">
    <property type="component" value="Unassembled WGS sequence"/>
</dbReference>
<dbReference type="Gene3D" id="3.40.50.1820">
    <property type="entry name" value="alpha/beta hydrolase"/>
    <property type="match status" value="1"/>
</dbReference>
<proteinExistence type="predicted"/>
<dbReference type="InterPro" id="IPR050228">
    <property type="entry name" value="Carboxylesterase_BioH"/>
</dbReference>
<reference evidence="2 3" key="1">
    <citation type="submission" date="2023-08" db="EMBL/GenBank/DDBJ databases">
        <title>Black Yeasts Isolated from many extreme environments.</title>
        <authorList>
            <person name="Coleine C."/>
            <person name="Stajich J.E."/>
            <person name="Selbmann L."/>
        </authorList>
    </citation>
    <scope>NUCLEOTIDE SEQUENCE [LARGE SCALE GENOMIC DNA]</scope>
    <source>
        <strain evidence="2 3">CCFEE 5792</strain>
    </source>
</reference>
<evidence type="ECO:0000259" key="1">
    <source>
        <dbReference type="Pfam" id="PF12697"/>
    </source>
</evidence>
<dbReference type="InterPro" id="IPR000073">
    <property type="entry name" value="AB_hydrolase_1"/>
</dbReference>
<comment type="caution">
    <text evidence="2">The sequence shown here is derived from an EMBL/GenBank/DDBJ whole genome shotgun (WGS) entry which is preliminary data.</text>
</comment>
<dbReference type="PANTHER" id="PTHR43194">
    <property type="entry name" value="HYDROLASE ALPHA/BETA FOLD FAMILY"/>
    <property type="match status" value="1"/>
</dbReference>
<dbReference type="InterPro" id="IPR029058">
    <property type="entry name" value="AB_hydrolase_fold"/>
</dbReference>
<feature type="domain" description="AB hydrolase-1" evidence="1">
    <location>
        <begin position="55"/>
        <end position="297"/>
    </location>
</feature>
<dbReference type="GeneID" id="89978894"/>
<dbReference type="SUPFAM" id="SSF53474">
    <property type="entry name" value="alpha/beta-Hydrolases"/>
    <property type="match status" value="1"/>
</dbReference>
<sequence>MTGYGDKGLWKAVQSFLPERLHFTAEHHPEDDWWEHRGHVIHLDRWPNAQAKVRLILFHGVGTNGRQMSMILGRPLHEAGFELVAIDMPGYGRTKINPASVHTYDDWVNIGNDFVNHELENDPRPIALYGLSAGGMEAYHVAALNGKVKGVVGMTFIEMRNWKVRDQVSRNLFMSRVGMPVAQIQKNIPLLRNQPMPMWLASKMNKLVNDEDALNIMMLDASSASRWNTMRFLGTHASYKPALEPEAFDICPILLTQPAEDTWTPRWVSEMFLSRIKKVKVKIVELEQAGHYPLEDPGLQQMADAIIKFLNDLEPC</sequence>
<dbReference type="Pfam" id="PF12697">
    <property type="entry name" value="Abhydrolase_6"/>
    <property type="match status" value="1"/>
</dbReference>
<organism evidence="2 3">
    <name type="scientific">Exophiala bonariae</name>
    <dbReference type="NCBI Taxonomy" id="1690606"/>
    <lineage>
        <taxon>Eukaryota</taxon>
        <taxon>Fungi</taxon>
        <taxon>Dikarya</taxon>
        <taxon>Ascomycota</taxon>
        <taxon>Pezizomycotina</taxon>
        <taxon>Eurotiomycetes</taxon>
        <taxon>Chaetothyriomycetidae</taxon>
        <taxon>Chaetothyriales</taxon>
        <taxon>Herpotrichiellaceae</taxon>
        <taxon>Exophiala</taxon>
    </lineage>
</organism>
<evidence type="ECO:0000313" key="3">
    <source>
        <dbReference type="Proteomes" id="UP001358417"/>
    </source>
</evidence>
<gene>
    <name evidence="2" type="ORF">LTR84_010739</name>
</gene>
<dbReference type="PANTHER" id="PTHR43194:SF2">
    <property type="entry name" value="PEROXISOMAL MEMBRANE PROTEIN LPX1"/>
    <property type="match status" value="1"/>
</dbReference>
<accession>A0AAV9MU86</accession>
<evidence type="ECO:0000313" key="2">
    <source>
        <dbReference type="EMBL" id="KAK5044528.1"/>
    </source>
</evidence>
<dbReference type="RefSeq" id="XP_064700189.1">
    <property type="nucleotide sequence ID" value="XM_064854273.1"/>
</dbReference>
<name>A0AAV9MU86_9EURO</name>